<dbReference type="Proteomes" id="UP001239445">
    <property type="component" value="Unassembled WGS sequence"/>
</dbReference>
<keyword evidence="2" id="KW-0812">Transmembrane</keyword>
<protein>
    <submittedName>
        <fullName evidence="3">Uncharacterized protein</fullName>
    </submittedName>
</protein>
<evidence type="ECO:0000313" key="4">
    <source>
        <dbReference type="Proteomes" id="UP001239445"/>
    </source>
</evidence>
<keyword evidence="4" id="KW-1185">Reference proteome</keyword>
<comment type="caution">
    <text evidence="3">The sequence shown here is derived from an EMBL/GenBank/DDBJ whole genome shotgun (WGS) entry which is preliminary data.</text>
</comment>
<feature type="transmembrane region" description="Helical" evidence="2">
    <location>
        <begin position="56"/>
        <end position="78"/>
    </location>
</feature>
<evidence type="ECO:0000256" key="1">
    <source>
        <dbReference type="SAM" id="MobiDB-lite"/>
    </source>
</evidence>
<proteinExistence type="predicted"/>
<keyword evidence="2" id="KW-1133">Transmembrane helix</keyword>
<dbReference type="EMBL" id="MU839844">
    <property type="protein sequence ID" value="KAK1750920.1"/>
    <property type="molecule type" value="Genomic_DNA"/>
</dbReference>
<sequence length="274" mass="30650">MDSPSPSTPFVKSSYEQHEVTLDIPSSSSDEESLLPKTRHQPNPPPPKRHRYLTTIFNLTIYALALYGLLSLLLLPFLPRQPLSPSPPPVPDVYRPSTLPPTLNLCNCGSNPAEALRLNCTYDTLAAAWLPPTCRDPVLTAQFDASGPGPNASWSYFLDAQAQIPIPPSELGSLGGTHTKFWTSRRWHVAHCLFYWQKLWRMRETGTVMEERFDSLEHIRHCTRLILNHIPPLDLSGTTGEKGEVFLLDVPVMMNASTEAAKRASREGHHVHSE</sequence>
<reference evidence="3" key="1">
    <citation type="submission" date="2023-06" db="EMBL/GenBank/DDBJ databases">
        <title>Genome-scale phylogeny and comparative genomics of the fungal order Sordariales.</title>
        <authorList>
            <consortium name="Lawrence Berkeley National Laboratory"/>
            <person name="Hensen N."/>
            <person name="Bonometti L."/>
            <person name="Westerberg I."/>
            <person name="Brannstrom I.O."/>
            <person name="Guillou S."/>
            <person name="Cros-Aarteil S."/>
            <person name="Calhoun S."/>
            <person name="Haridas S."/>
            <person name="Kuo A."/>
            <person name="Mondo S."/>
            <person name="Pangilinan J."/>
            <person name="Riley R."/>
            <person name="Labutti K."/>
            <person name="Andreopoulos B."/>
            <person name="Lipzen A."/>
            <person name="Chen C."/>
            <person name="Yanf M."/>
            <person name="Daum C."/>
            <person name="Ng V."/>
            <person name="Clum A."/>
            <person name="Steindorff A."/>
            <person name="Ohm R."/>
            <person name="Martin F."/>
            <person name="Silar P."/>
            <person name="Natvig D."/>
            <person name="Lalanne C."/>
            <person name="Gautier V."/>
            <person name="Ament-Velasquez S.L."/>
            <person name="Kruys A."/>
            <person name="Hutchinson M.I."/>
            <person name="Powell A.J."/>
            <person name="Barry K."/>
            <person name="Miller A.N."/>
            <person name="Grigoriev I.V."/>
            <person name="Debuchy R."/>
            <person name="Gladieux P."/>
            <person name="Thoren M.H."/>
            <person name="Johannesson H."/>
        </authorList>
    </citation>
    <scope>NUCLEOTIDE SEQUENCE</scope>
    <source>
        <strain evidence="3">PSN4</strain>
    </source>
</reference>
<dbReference type="InterPro" id="IPR053008">
    <property type="entry name" value="Phomopsin_biosynth_assoc"/>
</dbReference>
<dbReference type="AlphaFoldDB" id="A0AAJ0B3B4"/>
<evidence type="ECO:0000313" key="3">
    <source>
        <dbReference type="EMBL" id="KAK1750920.1"/>
    </source>
</evidence>
<name>A0AAJ0B3B4_9PEZI</name>
<dbReference type="PANTHER" id="PTHR35896:SF3">
    <property type="entry name" value="MAJOR FACILITATOR SUPERFAMILY TRANSPORTER"/>
    <property type="match status" value="1"/>
</dbReference>
<feature type="region of interest" description="Disordered" evidence="1">
    <location>
        <begin position="1"/>
        <end position="49"/>
    </location>
</feature>
<evidence type="ECO:0000256" key="2">
    <source>
        <dbReference type="SAM" id="Phobius"/>
    </source>
</evidence>
<feature type="compositionally biased region" description="Polar residues" evidence="1">
    <location>
        <begin position="1"/>
        <end position="11"/>
    </location>
</feature>
<dbReference type="PANTHER" id="PTHR35896">
    <property type="entry name" value="IG-LIKE DOMAIN-CONTAINING PROTEIN"/>
    <property type="match status" value="1"/>
</dbReference>
<keyword evidence="2" id="KW-0472">Membrane</keyword>
<gene>
    <name evidence="3" type="ORF">QBC47DRAFT_352458</name>
</gene>
<accession>A0AAJ0B3B4</accession>
<organism evidence="3 4">
    <name type="scientific">Echria macrotheca</name>
    <dbReference type="NCBI Taxonomy" id="438768"/>
    <lineage>
        <taxon>Eukaryota</taxon>
        <taxon>Fungi</taxon>
        <taxon>Dikarya</taxon>
        <taxon>Ascomycota</taxon>
        <taxon>Pezizomycotina</taxon>
        <taxon>Sordariomycetes</taxon>
        <taxon>Sordariomycetidae</taxon>
        <taxon>Sordariales</taxon>
        <taxon>Schizotheciaceae</taxon>
        <taxon>Echria</taxon>
    </lineage>
</organism>